<feature type="compositionally biased region" description="Basic residues" evidence="1">
    <location>
        <begin position="767"/>
        <end position="777"/>
    </location>
</feature>
<keyword evidence="5" id="KW-1185">Reference proteome</keyword>
<dbReference type="EMBL" id="CM008967">
    <property type="protein sequence ID" value="PNW81585.1"/>
    <property type="molecule type" value="Genomic_DNA"/>
</dbReference>
<dbReference type="ExpressionAtlas" id="A0A2K3DM21">
    <property type="expression patterns" value="differential"/>
</dbReference>
<dbReference type="OrthoDB" id="514788at2759"/>
<dbReference type="GO" id="GO:0006629">
    <property type="term" value="P:lipid metabolic process"/>
    <property type="evidence" value="ECO:0007669"/>
    <property type="project" value="InterPro"/>
</dbReference>
<feature type="region of interest" description="Disordered" evidence="1">
    <location>
        <begin position="623"/>
        <end position="648"/>
    </location>
</feature>
<dbReference type="SUPFAM" id="SSF53474">
    <property type="entry name" value="alpha/beta-Hydrolases"/>
    <property type="match status" value="1"/>
</dbReference>
<dbReference type="InterPro" id="IPR002921">
    <property type="entry name" value="Fungal_lipase-type"/>
</dbReference>
<organism evidence="4 5">
    <name type="scientific">Chlamydomonas reinhardtii</name>
    <name type="common">Chlamydomonas smithii</name>
    <dbReference type="NCBI Taxonomy" id="3055"/>
    <lineage>
        <taxon>Eukaryota</taxon>
        <taxon>Viridiplantae</taxon>
        <taxon>Chlorophyta</taxon>
        <taxon>core chlorophytes</taxon>
        <taxon>Chlorophyceae</taxon>
        <taxon>CS clade</taxon>
        <taxon>Chlamydomonadales</taxon>
        <taxon>Chlamydomonadaceae</taxon>
        <taxon>Chlamydomonas</taxon>
    </lineage>
</organism>
<dbReference type="CDD" id="cd00519">
    <property type="entry name" value="Lipase_3"/>
    <property type="match status" value="1"/>
</dbReference>
<feature type="region of interest" description="Disordered" evidence="1">
    <location>
        <begin position="691"/>
        <end position="723"/>
    </location>
</feature>
<evidence type="ECO:0000259" key="3">
    <source>
        <dbReference type="Pfam" id="PF01764"/>
    </source>
</evidence>
<dbReference type="InterPro" id="IPR051218">
    <property type="entry name" value="Sec_MonoDiacylglyc_Lipase"/>
</dbReference>
<evidence type="ECO:0000256" key="1">
    <source>
        <dbReference type="SAM" id="MobiDB-lite"/>
    </source>
</evidence>
<dbReference type="Proteomes" id="UP000006906">
    <property type="component" value="Chromosome 6"/>
</dbReference>
<reference evidence="4 5" key="1">
    <citation type="journal article" date="2007" name="Science">
        <title>The Chlamydomonas genome reveals the evolution of key animal and plant functions.</title>
        <authorList>
            <person name="Merchant S.S."/>
            <person name="Prochnik S.E."/>
            <person name="Vallon O."/>
            <person name="Harris E.H."/>
            <person name="Karpowicz S.J."/>
            <person name="Witman G.B."/>
            <person name="Terry A."/>
            <person name="Salamov A."/>
            <person name="Fritz-Laylin L.K."/>
            <person name="Marechal-Drouard L."/>
            <person name="Marshall W.F."/>
            <person name="Qu L.H."/>
            <person name="Nelson D.R."/>
            <person name="Sanderfoot A.A."/>
            <person name="Spalding M.H."/>
            <person name="Kapitonov V.V."/>
            <person name="Ren Q."/>
            <person name="Ferris P."/>
            <person name="Lindquist E."/>
            <person name="Shapiro H."/>
            <person name="Lucas S.M."/>
            <person name="Grimwood J."/>
            <person name="Schmutz J."/>
            <person name="Cardol P."/>
            <person name="Cerutti H."/>
            <person name="Chanfreau G."/>
            <person name="Chen C.L."/>
            <person name="Cognat V."/>
            <person name="Croft M.T."/>
            <person name="Dent R."/>
            <person name="Dutcher S."/>
            <person name="Fernandez E."/>
            <person name="Fukuzawa H."/>
            <person name="Gonzalez-Ballester D."/>
            <person name="Gonzalez-Halphen D."/>
            <person name="Hallmann A."/>
            <person name="Hanikenne M."/>
            <person name="Hippler M."/>
            <person name="Inwood W."/>
            <person name="Jabbari K."/>
            <person name="Kalanon M."/>
            <person name="Kuras R."/>
            <person name="Lefebvre P.A."/>
            <person name="Lemaire S.D."/>
            <person name="Lobanov A.V."/>
            <person name="Lohr M."/>
            <person name="Manuell A."/>
            <person name="Meier I."/>
            <person name="Mets L."/>
            <person name="Mittag M."/>
            <person name="Mittelmeier T."/>
            <person name="Moroney J.V."/>
            <person name="Moseley J."/>
            <person name="Napoli C."/>
            <person name="Nedelcu A.M."/>
            <person name="Niyogi K."/>
            <person name="Novoselov S.V."/>
            <person name="Paulsen I.T."/>
            <person name="Pazour G."/>
            <person name="Purton S."/>
            <person name="Ral J.P."/>
            <person name="Riano-Pachon D.M."/>
            <person name="Riekhof W."/>
            <person name="Rymarquis L."/>
            <person name="Schroda M."/>
            <person name="Stern D."/>
            <person name="Umen J."/>
            <person name="Willows R."/>
            <person name="Wilson N."/>
            <person name="Zimmer S.L."/>
            <person name="Allmer J."/>
            <person name="Balk J."/>
            <person name="Bisova K."/>
            <person name="Chen C.J."/>
            <person name="Elias M."/>
            <person name="Gendler K."/>
            <person name="Hauser C."/>
            <person name="Lamb M.R."/>
            <person name="Ledford H."/>
            <person name="Long J.C."/>
            <person name="Minagawa J."/>
            <person name="Page M.D."/>
            <person name="Pan J."/>
            <person name="Pootakham W."/>
            <person name="Roje S."/>
            <person name="Rose A."/>
            <person name="Stahlberg E."/>
            <person name="Terauchi A.M."/>
            <person name="Yang P."/>
            <person name="Ball S."/>
            <person name="Bowler C."/>
            <person name="Dieckmann C.L."/>
            <person name="Gladyshev V.N."/>
            <person name="Green P."/>
            <person name="Jorgensen R."/>
            <person name="Mayfield S."/>
            <person name="Mueller-Roeber B."/>
            <person name="Rajamani S."/>
            <person name="Sayre R.T."/>
            <person name="Brokstein P."/>
            <person name="Dubchak I."/>
            <person name="Goodstein D."/>
            <person name="Hornick L."/>
            <person name="Huang Y.W."/>
            <person name="Jhaveri J."/>
            <person name="Luo Y."/>
            <person name="Martinez D."/>
            <person name="Ngau W.C."/>
            <person name="Otillar B."/>
            <person name="Poliakov A."/>
            <person name="Porter A."/>
            <person name="Szajkowski L."/>
            <person name="Werner G."/>
            <person name="Zhou K."/>
            <person name="Grigoriev I.V."/>
            <person name="Rokhsar D.S."/>
            <person name="Grossman A.R."/>
        </authorList>
    </citation>
    <scope>NUCLEOTIDE SEQUENCE [LARGE SCALE GENOMIC DNA]</scope>
    <source>
        <strain evidence="5">CC-503</strain>
    </source>
</reference>
<dbReference type="KEGG" id="cre:CHLRE_06g252800v5"/>
<feature type="compositionally biased region" description="Polar residues" evidence="1">
    <location>
        <begin position="634"/>
        <end position="648"/>
    </location>
</feature>
<evidence type="ECO:0000256" key="2">
    <source>
        <dbReference type="SAM" id="Phobius"/>
    </source>
</evidence>
<dbReference type="Pfam" id="PF01764">
    <property type="entry name" value="Lipase_3"/>
    <property type="match status" value="1"/>
</dbReference>
<dbReference type="PANTHER" id="PTHR45856">
    <property type="entry name" value="ALPHA/BETA-HYDROLASES SUPERFAMILY PROTEIN"/>
    <property type="match status" value="1"/>
</dbReference>
<gene>
    <name evidence="4" type="ORF">CHLRE_06g252800v5</name>
</gene>
<dbReference type="GeneID" id="5722166"/>
<proteinExistence type="predicted"/>
<feature type="domain" description="Fungal lipase-type" evidence="3">
    <location>
        <begin position="162"/>
        <end position="310"/>
    </location>
</feature>
<accession>A0A2K3DM21</accession>
<evidence type="ECO:0000313" key="4">
    <source>
        <dbReference type="EMBL" id="PNW81585.1"/>
    </source>
</evidence>
<dbReference type="InParanoid" id="A0A2K3DM21"/>
<dbReference type="Gramene" id="PNW81585">
    <property type="protein sequence ID" value="PNW81585"/>
    <property type="gene ID" value="CHLRE_06g252800v5"/>
</dbReference>
<dbReference type="Gene3D" id="3.40.50.1820">
    <property type="entry name" value="alpha/beta hydrolase"/>
    <property type="match status" value="1"/>
</dbReference>
<dbReference type="RefSeq" id="XP_042923325.1">
    <property type="nucleotide sequence ID" value="XM_043062619.1"/>
</dbReference>
<keyword evidence="2" id="KW-0812">Transmembrane</keyword>
<sequence length="798" mass="87191">MTFYVPKVEVPGKGEEHCRYSLDSILGVWSTQVIFMALVCTLAWLFIPRSTHSSMPIMQATLQCFAWTEPDLPRQLARRLCSLPSSCDRVMELCREPMFCFETCIKLCYWCEHIYYYDEQGCEMRLPLEQLMKLYDLEHLEVLREEESDAKVMIAWSWKMCVICFRGTASIKAACVDLKAMLKPYYNREAWMSESKLARLAAVHHGFQWSWRHRGFNCRVLDWVVSYRKKHPHGKLLVTGHSLGGAHATLCTLDIIHELRGSLPPHHISCYTYGAPRVGNHAFAAMYDKVVYETWNVVNCNDMVPLTPKCVGWFVYKHPGHKVIVKRRGDLIVRPTFMENAVARLPCSRSVRHHLLGSYLRSMMAVLRAQTRGKHVEGGVRGLLHLTMYRLPEVDAVLADVVEEVQAVALAAVEAVQMVEKRSLAAGAAMTPADVAVVAASAAAKTSSSGSAVYHSLAKYGSIRLLMDQESRKSLHNSVQQQATSSTAVSSVTVSRPPAVSATDPVVAENAGCSGAATVGITGEPLSAGLPAASGESFILKSIVRPRAVLHGLARRLNMGMELMGVETGLLDDDDPVPATASQALAGTDEAGLLGEFAHIGKQAGAPGGSAGSTAAPRLLTHRRPPSARHEIPASTSHTGSALSSMPTVSPNEMMAFQRALVAQHEAHEVYKRNKEVRRQERRALAKLHAYQRSKAGKDHSVNSRHSAAAPTASTGGMGASLAPQPEAATLLRQVDSNTHASGHVAQATYYHMAHQLAAAGDDRKISARRRLHAKRQAAREPAADPPHLGLLGFQGGN</sequence>
<keyword evidence="2" id="KW-1133">Transmembrane helix</keyword>
<dbReference type="InterPro" id="IPR029058">
    <property type="entry name" value="AB_hydrolase_fold"/>
</dbReference>
<feature type="region of interest" description="Disordered" evidence="1">
    <location>
        <begin position="766"/>
        <end position="798"/>
    </location>
</feature>
<protein>
    <recommendedName>
        <fullName evidence="3">Fungal lipase-type domain-containing protein</fullName>
    </recommendedName>
</protein>
<dbReference type="PANTHER" id="PTHR45856:SF24">
    <property type="entry name" value="FUNGAL LIPASE-LIKE DOMAIN-CONTAINING PROTEIN"/>
    <property type="match status" value="1"/>
</dbReference>
<name>A0A2K3DM21_CHLRE</name>
<keyword evidence="2" id="KW-0472">Membrane</keyword>
<dbReference type="AlphaFoldDB" id="A0A2K3DM21"/>
<evidence type="ECO:0000313" key="5">
    <source>
        <dbReference type="Proteomes" id="UP000006906"/>
    </source>
</evidence>
<feature type="transmembrane region" description="Helical" evidence="2">
    <location>
        <begin position="29"/>
        <end position="47"/>
    </location>
</feature>